<reference evidence="2" key="1">
    <citation type="journal article" date="2012" name="J. Bacteriol.">
        <title>Genome Sequence of Micromonospora lupini Lupac 08, Isolated from Root Nodules of Lupinus angustifolius.</title>
        <authorList>
            <person name="Alonso-Vega P."/>
            <person name="Normand P."/>
            <person name="Bacigalupe R."/>
            <person name="Pujic P."/>
            <person name="Lajus A."/>
            <person name="Vallenet D."/>
            <person name="Carro L."/>
            <person name="Coll P."/>
            <person name="Trujillo M.E."/>
        </authorList>
    </citation>
    <scope>NUCLEOTIDE SEQUENCE [LARGE SCALE GENOMIC DNA]</scope>
    <source>
        <strain evidence="2">Lupac 08</strain>
    </source>
</reference>
<comment type="caution">
    <text evidence="1">The sequence shown here is derived from an EMBL/GenBank/DDBJ whole genome shotgun (WGS) entry which is preliminary data.</text>
</comment>
<evidence type="ECO:0000313" key="1">
    <source>
        <dbReference type="EMBL" id="CCH19474.1"/>
    </source>
</evidence>
<name>I0L6M7_9ACTN</name>
<organism evidence="1 2">
    <name type="scientific">Micromonospora lupini str. Lupac 08</name>
    <dbReference type="NCBI Taxonomy" id="1150864"/>
    <lineage>
        <taxon>Bacteria</taxon>
        <taxon>Bacillati</taxon>
        <taxon>Actinomycetota</taxon>
        <taxon>Actinomycetes</taxon>
        <taxon>Micromonosporales</taxon>
        <taxon>Micromonosporaceae</taxon>
        <taxon>Micromonospora</taxon>
    </lineage>
</organism>
<dbReference type="Proteomes" id="UP000003448">
    <property type="component" value="Unassembled WGS sequence"/>
</dbReference>
<proteinExistence type="predicted"/>
<dbReference type="EMBL" id="CAIE01000035">
    <property type="protein sequence ID" value="CCH19474.1"/>
    <property type="molecule type" value="Genomic_DNA"/>
</dbReference>
<dbReference type="RefSeq" id="WP_007461586.1">
    <property type="nucleotide sequence ID" value="NZ_HF570108.1"/>
</dbReference>
<protein>
    <submittedName>
        <fullName evidence="1">Uncharacterized protein</fullName>
    </submittedName>
</protein>
<evidence type="ECO:0000313" key="2">
    <source>
        <dbReference type="Proteomes" id="UP000003448"/>
    </source>
</evidence>
<accession>I0L6M7</accession>
<sequence>MNVVNAVSKFGVDACLERRWVLPLEVIEADRPWDGQSSGRRPAGEALGQVRRWGARVQLCQVGDGLGLECRQVDEQRRAVKAVLAEEAKLRR</sequence>
<dbReference type="AlphaFoldDB" id="I0L6M7"/>
<gene>
    <name evidence="1" type="ORF">MILUP08_44349</name>
</gene>
<keyword evidence="2" id="KW-1185">Reference proteome</keyword>